<name>A0ABT4KV48_9SPHI</name>
<gene>
    <name evidence="1" type="ORF">O0931_05740</name>
</gene>
<sequence>MDNLLLKKLQIKPGFTVKVVDAPENAAAIFGEIPADMTIKYGDDSSFDVLITFSTLKEQLDSQIRNHLNKLNPKTIFWVFMPKKSSKVYSDLDMMSSWQELAVYGLNPCASAAVNEIWTALRLKFINDIKPSGLRNDHIRHNEFADYIDVENKIVKLPEDLAKGLHEYPVALQYFNGLAYSHKKEYVLWILTAKQEKTRLNRVEKAIEMLLNNKKNPSVK</sequence>
<comment type="caution">
    <text evidence="1">The sequence shown here is derived from an EMBL/GenBank/DDBJ whole genome shotgun (WGS) entry which is preliminary data.</text>
</comment>
<dbReference type="RefSeq" id="WP_269414606.1">
    <property type="nucleotide sequence ID" value="NZ_JAPWGL010000002.1"/>
</dbReference>
<evidence type="ECO:0000313" key="1">
    <source>
        <dbReference type="EMBL" id="MCZ4222795.1"/>
    </source>
</evidence>
<accession>A0ABT4KV48</accession>
<keyword evidence="2" id="KW-1185">Reference proteome</keyword>
<dbReference type="EMBL" id="JAPWGL010000002">
    <property type="protein sequence ID" value="MCZ4222795.1"/>
    <property type="molecule type" value="Genomic_DNA"/>
</dbReference>
<protein>
    <submittedName>
        <fullName evidence="1">YdeI/OmpD-associated family protein</fullName>
    </submittedName>
</protein>
<dbReference type="Proteomes" id="UP001144341">
    <property type="component" value="Unassembled WGS sequence"/>
</dbReference>
<reference evidence="1" key="1">
    <citation type="submission" date="2022-12" db="EMBL/GenBank/DDBJ databases">
        <title>Genome sequence of SJ11.</title>
        <authorList>
            <person name="Woo H."/>
        </authorList>
    </citation>
    <scope>NUCLEOTIDE SEQUENCE</scope>
    <source>
        <strain evidence="1">SJ11</strain>
    </source>
</reference>
<proteinExistence type="predicted"/>
<organism evidence="1 2">
    <name type="scientific">Pedobacter rhodius</name>
    <dbReference type="NCBI Taxonomy" id="3004098"/>
    <lineage>
        <taxon>Bacteria</taxon>
        <taxon>Pseudomonadati</taxon>
        <taxon>Bacteroidota</taxon>
        <taxon>Sphingobacteriia</taxon>
        <taxon>Sphingobacteriales</taxon>
        <taxon>Sphingobacteriaceae</taxon>
        <taxon>Pedobacter</taxon>
    </lineage>
</organism>
<dbReference type="Pfam" id="PF13376">
    <property type="entry name" value="OmdA"/>
    <property type="match status" value="1"/>
</dbReference>
<evidence type="ECO:0000313" key="2">
    <source>
        <dbReference type="Proteomes" id="UP001144341"/>
    </source>
</evidence>